<dbReference type="InterPro" id="IPR001929">
    <property type="entry name" value="Germin"/>
</dbReference>
<feature type="binding site" evidence="9">
    <location>
        <position position="109"/>
    </location>
    <ligand>
        <name>Mn(2+)</name>
        <dbReference type="ChEBI" id="CHEBI:29035"/>
    </ligand>
</feature>
<dbReference type="EMBL" id="JAKOGI010003958">
    <property type="protein sequence ID" value="KAJ8420034.1"/>
    <property type="molecule type" value="Genomic_DNA"/>
</dbReference>
<feature type="signal peptide" evidence="11">
    <location>
        <begin position="1"/>
        <end position="20"/>
    </location>
</feature>
<evidence type="ECO:0000259" key="12">
    <source>
        <dbReference type="SMART" id="SM00835"/>
    </source>
</evidence>
<evidence type="ECO:0000256" key="5">
    <source>
        <dbReference type="ARBA" id="ARBA00022723"/>
    </source>
</evidence>
<proteinExistence type="inferred from homology"/>
<comment type="caution">
    <text evidence="13">The sequence shown here is derived from an EMBL/GenBank/DDBJ whole genome shotgun (WGS) entry which is preliminary data.</text>
</comment>
<protein>
    <recommendedName>
        <fullName evidence="12">Cupin type-1 domain-containing protein</fullName>
    </recommendedName>
</protein>
<accession>A0A9Q1JFQ5</accession>
<evidence type="ECO:0000256" key="3">
    <source>
        <dbReference type="ARBA" id="ARBA00022523"/>
    </source>
</evidence>
<evidence type="ECO:0000256" key="8">
    <source>
        <dbReference type="PIRSR" id="PIRSR601929-1"/>
    </source>
</evidence>
<dbReference type="PANTHER" id="PTHR31238">
    <property type="entry name" value="GERMIN-LIKE PROTEIN SUBFAMILY 3 MEMBER 3"/>
    <property type="match status" value="1"/>
</dbReference>
<reference evidence="13" key="1">
    <citation type="submission" date="2022-04" db="EMBL/GenBank/DDBJ databases">
        <title>Carnegiea gigantea Genome sequencing and assembly v2.</title>
        <authorList>
            <person name="Copetti D."/>
            <person name="Sanderson M.J."/>
            <person name="Burquez A."/>
            <person name="Wojciechowski M.F."/>
        </authorList>
    </citation>
    <scope>NUCLEOTIDE SEQUENCE</scope>
    <source>
        <strain evidence="13">SGP5-SGP5p</strain>
        <tissue evidence="13">Aerial part</tissue>
    </source>
</reference>
<dbReference type="InterPro" id="IPR011051">
    <property type="entry name" value="RmlC_Cupin_sf"/>
</dbReference>
<keyword evidence="3" id="KW-0052">Apoplast</keyword>
<evidence type="ECO:0000256" key="1">
    <source>
        <dbReference type="ARBA" id="ARBA00004271"/>
    </source>
</evidence>
<keyword evidence="6 10" id="KW-1015">Disulfide bond</keyword>
<keyword evidence="14" id="KW-1185">Reference proteome</keyword>
<dbReference type="CDD" id="cd02241">
    <property type="entry name" value="cupin_OxOx"/>
    <property type="match status" value="1"/>
</dbReference>
<keyword evidence="4" id="KW-0964">Secreted</keyword>
<dbReference type="GO" id="GO:0048046">
    <property type="term" value="C:apoplast"/>
    <property type="evidence" value="ECO:0007669"/>
    <property type="project" value="UniProtKB-SubCell"/>
</dbReference>
<feature type="binding site" evidence="9">
    <location>
        <position position="104"/>
    </location>
    <ligand>
        <name>Mn(2+)</name>
        <dbReference type="ChEBI" id="CHEBI:29035"/>
    </ligand>
</feature>
<evidence type="ECO:0000256" key="9">
    <source>
        <dbReference type="PIRSR" id="PIRSR601929-2"/>
    </source>
</evidence>
<evidence type="ECO:0000256" key="4">
    <source>
        <dbReference type="ARBA" id="ARBA00022525"/>
    </source>
</evidence>
<dbReference type="SUPFAM" id="SSF51182">
    <property type="entry name" value="RmlC-like cupins"/>
    <property type="match status" value="1"/>
</dbReference>
<dbReference type="PROSITE" id="PS00725">
    <property type="entry name" value="GERMIN"/>
    <property type="match status" value="1"/>
</dbReference>
<dbReference type="InterPro" id="IPR006045">
    <property type="entry name" value="Cupin_1"/>
</dbReference>
<evidence type="ECO:0000256" key="6">
    <source>
        <dbReference type="ARBA" id="ARBA00023157"/>
    </source>
</evidence>
<comment type="similarity">
    <text evidence="2">Belongs to the germin family.</text>
</comment>
<dbReference type="InterPro" id="IPR019780">
    <property type="entry name" value="Germin_Mn-BS"/>
</dbReference>
<keyword evidence="5 8" id="KW-0479">Metal-binding</keyword>
<dbReference type="Gene3D" id="2.60.120.10">
    <property type="entry name" value="Jelly Rolls"/>
    <property type="match status" value="2"/>
</dbReference>
<name>A0A9Q1JFQ5_9CARY</name>
<feature type="binding site" evidence="8">
    <location>
        <position position="99"/>
    </location>
    <ligand>
        <name>oxalate</name>
        <dbReference type="ChEBI" id="CHEBI:30623"/>
    </ligand>
</feature>
<evidence type="ECO:0000256" key="7">
    <source>
        <dbReference type="ARBA" id="ARBA00023211"/>
    </source>
</evidence>
<evidence type="ECO:0000256" key="10">
    <source>
        <dbReference type="PIRSR" id="PIRSR601929-3"/>
    </source>
</evidence>
<dbReference type="InterPro" id="IPR014710">
    <property type="entry name" value="RmlC-like_jellyroll"/>
</dbReference>
<feature type="disulfide bond" evidence="10">
    <location>
        <begin position="30"/>
        <end position="41"/>
    </location>
</feature>
<dbReference type="Pfam" id="PF00190">
    <property type="entry name" value="Cupin_1"/>
    <property type="match status" value="1"/>
</dbReference>
<dbReference type="GO" id="GO:0030145">
    <property type="term" value="F:manganese ion binding"/>
    <property type="evidence" value="ECO:0007669"/>
    <property type="project" value="InterPro"/>
</dbReference>
<organism evidence="13 14">
    <name type="scientific">Carnegiea gigantea</name>
    <dbReference type="NCBI Taxonomy" id="171969"/>
    <lineage>
        <taxon>Eukaryota</taxon>
        <taxon>Viridiplantae</taxon>
        <taxon>Streptophyta</taxon>
        <taxon>Embryophyta</taxon>
        <taxon>Tracheophyta</taxon>
        <taxon>Spermatophyta</taxon>
        <taxon>Magnoliopsida</taxon>
        <taxon>eudicotyledons</taxon>
        <taxon>Gunneridae</taxon>
        <taxon>Pentapetalae</taxon>
        <taxon>Caryophyllales</taxon>
        <taxon>Cactineae</taxon>
        <taxon>Cactaceae</taxon>
        <taxon>Cactoideae</taxon>
        <taxon>Echinocereeae</taxon>
        <taxon>Carnegiea</taxon>
    </lineage>
</organism>
<dbReference type="SMART" id="SM00835">
    <property type="entry name" value="Cupin_1"/>
    <property type="match status" value="1"/>
</dbReference>
<keyword evidence="7 8" id="KW-0464">Manganese</keyword>
<feature type="binding site" evidence="9">
    <location>
        <position position="102"/>
    </location>
    <ligand>
        <name>Mn(2+)</name>
        <dbReference type="ChEBI" id="CHEBI:29035"/>
    </ligand>
</feature>
<feature type="chain" id="PRO_5040425531" description="Cupin type-1 domain-containing protein" evidence="11">
    <location>
        <begin position="21"/>
        <end position="172"/>
    </location>
</feature>
<evidence type="ECO:0000313" key="13">
    <source>
        <dbReference type="EMBL" id="KAJ8420034.1"/>
    </source>
</evidence>
<comment type="subcellular location">
    <subcellularLocation>
        <location evidence="1">Secreted</location>
        <location evidence="1">Extracellular space</location>
        <location evidence="1">Apoplast</location>
    </subcellularLocation>
</comment>
<feature type="domain" description="Cupin type-1" evidence="12">
    <location>
        <begin position="55"/>
        <end position="163"/>
    </location>
</feature>
<gene>
    <name evidence="13" type="ORF">Cgig2_032647</name>
</gene>
<dbReference type="Proteomes" id="UP001153076">
    <property type="component" value="Unassembled WGS sequence"/>
</dbReference>
<sequence length="172" mass="18310">MSLLLAFLLILPFNAHFISASDPDPVQDFCIPTTPSGFTTCKNASDATVEDFIYTGIKASAPVSVNGFSSKPVNSNVFPGLNTLGGSLVRADFGVGGVNVPHYHPRATEVAYVLEGRIYSGFVDTQGKVQNPGLMKIPSTVFGSDINELLLEKAFGLSAKELRKLKKKLGSS</sequence>
<dbReference type="AlphaFoldDB" id="A0A9Q1JFQ5"/>
<feature type="binding site" evidence="8">
    <location>
        <position position="104"/>
    </location>
    <ligand>
        <name>oxalate</name>
        <dbReference type="ChEBI" id="CHEBI:30623"/>
    </ligand>
</feature>
<evidence type="ECO:0000313" key="14">
    <source>
        <dbReference type="Proteomes" id="UP001153076"/>
    </source>
</evidence>
<dbReference type="OrthoDB" id="1921208at2759"/>
<feature type="binding site" evidence="8">
    <location>
        <position position="109"/>
    </location>
    <ligand>
        <name>oxalate</name>
        <dbReference type="ChEBI" id="CHEBI:30623"/>
    </ligand>
</feature>
<evidence type="ECO:0000256" key="11">
    <source>
        <dbReference type="SAM" id="SignalP"/>
    </source>
</evidence>
<keyword evidence="11" id="KW-0732">Signal</keyword>
<evidence type="ECO:0000256" key="2">
    <source>
        <dbReference type="ARBA" id="ARBA00007456"/>
    </source>
</evidence>